<comment type="caution">
    <text evidence="5">The sequence shown here is derived from an EMBL/GenBank/DDBJ whole genome shotgun (WGS) entry which is preliminary data.</text>
</comment>
<keyword evidence="3" id="KW-0378">Hydrolase</keyword>
<dbReference type="PROSITE" id="PS01091">
    <property type="entry name" value="TATD_3"/>
    <property type="match status" value="1"/>
</dbReference>
<evidence type="ECO:0000256" key="1">
    <source>
        <dbReference type="ARBA" id="ARBA00009275"/>
    </source>
</evidence>
<organism evidence="5 6">
    <name type="scientific">Candidatus Accumulibacter meliphilus</name>
    <dbReference type="NCBI Taxonomy" id="2211374"/>
    <lineage>
        <taxon>Bacteria</taxon>
        <taxon>Pseudomonadati</taxon>
        <taxon>Pseudomonadota</taxon>
        <taxon>Betaproteobacteria</taxon>
        <taxon>Candidatus Accumulibacter</taxon>
    </lineage>
</organism>
<evidence type="ECO:0000313" key="5">
    <source>
        <dbReference type="EMBL" id="RDE51819.1"/>
    </source>
</evidence>
<dbReference type="InterPro" id="IPR018228">
    <property type="entry name" value="DNase_TatD-rel_CS"/>
</dbReference>
<dbReference type="SUPFAM" id="SSF51556">
    <property type="entry name" value="Metallo-dependent hydrolases"/>
    <property type="match status" value="1"/>
</dbReference>
<proteinExistence type="inferred from homology"/>
<protein>
    <submittedName>
        <fullName evidence="5">TatD family deoxyribonuclease</fullName>
    </submittedName>
</protein>
<gene>
    <name evidence="5" type="ORF">DVS81_04135</name>
</gene>
<evidence type="ECO:0000256" key="2">
    <source>
        <dbReference type="ARBA" id="ARBA00022723"/>
    </source>
</evidence>
<dbReference type="AlphaFoldDB" id="A0A369XTU5"/>
<dbReference type="GO" id="GO:0016788">
    <property type="term" value="F:hydrolase activity, acting on ester bonds"/>
    <property type="evidence" value="ECO:0007669"/>
    <property type="project" value="InterPro"/>
</dbReference>
<dbReference type="Gene3D" id="3.20.20.140">
    <property type="entry name" value="Metal-dependent hydrolases"/>
    <property type="match status" value="1"/>
</dbReference>
<dbReference type="Proteomes" id="UP000253831">
    <property type="component" value="Unassembled WGS sequence"/>
</dbReference>
<feature type="binding site" evidence="4">
    <location>
        <position position="133"/>
    </location>
    <ligand>
        <name>a divalent metal cation</name>
        <dbReference type="ChEBI" id="CHEBI:60240"/>
        <label>2</label>
    </ligand>
</feature>
<dbReference type="Pfam" id="PF01026">
    <property type="entry name" value="TatD_DNase"/>
    <property type="match status" value="1"/>
</dbReference>
<feature type="binding site" evidence="4">
    <location>
        <position position="156"/>
    </location>
    <ligand>
        <name>a divalent metal cation</name>
        <dbReference type="ChEBI" id="CHEBI:60240"/>
        <label>2</label>
    </ligand>
</feature>
<dbReference type="PANTHER" id="PTHR46124:SF2">
    <property type="entry name" value="D-AMINOACYL-TRNA DEACYLASE"/>
    <property type="match status" value="1"/>
</dbReference>
<dbReference type="EMBL" id="QPGA01000004">
    <property type="protein sequence ID" value="RDE51819.1"/>
    <property type="molecule type" value="Genomic_DNA"/>
</dbReference>
<evidence type="ECO:0000256" key="4">
    <source>
        <dbReference type="PIRSR" id="PIRSR005902-1"/>
    </source>
</evidence>
<feature type="binding site" evidence="4">
    <location>
        <position position="6"/>
    </location>
    <ligand>
        <name>a divalent metal cation</name>
        <dbReference type="ChEBI" id="CHEBI:60240"/>
        <label>1</label>
    </ligand>
</feature>
<dbReference type="InterPro" id="IPR032466">
    <property type="entry name" value="Metal_Hydrolase"/>
</dbReference>
<keyword evidence="2 4" id="KW-0479">Metal-binding</keyword>
<dbReference type="CDD" id="cd01310">
    <property type="entry name" value="TatD_DNAse"/>
    <property type="match status" value="1"/>
</dbReference>
<dbReference type="PANTHER" id="PTHR46124">
    <property type="entry name" value="D-AMINOACYL-TRNA DEACYLASE"/>
    <property type="match status" value="1"/>
</dbReference>
<reference evidence="5 6" key="1">
    <citation type="submission" date="2018-05" db="EMBL/GenBank/DDBJ databases">
        <title>Integrated omic analyses show evidence that a Ca. Accumulibacter phosphatis strain performs denitrification under micro-aerobic conditions.</title>
        <authorList>
            <person name="Camejo P.Y."/>
            <person name="Katherine M.D."/>
            <person name="Daniel N.R."/>
        </authorList>
    </citation>
    <scope>NUCLEOTIDE SEQUENCE [LARGE SCALE GENOMIC DNA]</scope>
    <source>
        <strain evidence="5">UW-LDO-IC</strain>
    </source>
</reference>
<dbReference type="PIRSF" id="PIRSF005902">
    <property type="entry name" value="DNase_TatD"/>
    <property type="match status" value="1"/>
</dbReference>
<name>A0A369XTU5_9PROT</name>
<comment type="similarity">
    <text evidence="1">Belongs to the metallo-dependent hydrolases superfamily. TatD-type hydrolase family.</text>
</comment>
<accession>A0A369XTU5</accession>
<dbReference type="FunFam" id="3.20.20.140:FF:000005">
    <property type="entry name" value="TatD family hydrolase"/>
    <property type="match status" value="1"/>
</dbReference>
<dbReference type="GO" id="GO:0046872">
    <property type="term" value="F:metal ion binding"/>
    <property type="evidence" value="ECO:0007669"/>
    <property type="project" value="UniProtKB-KW"/>
</dbReference>
<feature type="binding site" evidence="4">
    <location>
        <position position="206"/>
    </location>
    <ligand>
        <name>a divalent metal cation</name>
        <dbReference type="ChEBI" id="CHEBI:60240"/>
        <label>1</label>
    </ligand>
</feature>
<feature type="binding site" evidence="4">
    <location>
        <position position="8"/>
    </location>
    <ligand>
        <name>a divalent metal cation</name>
        <dbReference type="ChEBI" id="CHEBI:60240"/>
        <label>1</label>
    </ligand>
</feature>
<dbReference type="InterPro" id="IPR001130">
    <property type="entry name" value="TatD-like"/>
</dbReference>
<evidence type="ECO:0000256" key="3">
    <source>
        <dbReference type="ARBA" id="ARBA00022801"/>
    </source>
</evidence>
<feature type="binding site" evidence="4">
    <location>
        <position position="97"/>
    </location>
    <ligand>
        <name>a divalent metal cation</name>
        <dbReference type="ChEBI" id="CHEBI:60240"/>
        <label>1</label>
    </ligand>
</feature>
<evidence type="ECO:0000313" key="6">
    <source>
        <dbReference type="Proteomes" id="UP000253831"/>
    </source>
</evidence>
<dbReference type="PROSITE" id="PS01090">
    <property type="entry name" value="TATD_2"/>
    <property type="match status" value="1"/>
</dbReference>
<sequence>MLVDTHCHLAAAAFADDCDAVVAAAATAGVSAIVVPAVDVASFTAVHAGCQRYPGCVAAYGIHPLSVGQAGPADLLRLQEWLQCVSTGSHPPVAVGEIGLDLFVADPAIDRQEHFFIEQLKIARACDLPVLLHVRRAVDRVLKQLRRIRVRGGIAHAFNGSRQQADEFIKLGFKLGFGGAMTYPGSTRIRRLAVSLPLQAIVLETDAPDMPPAWLAGGRNAPAELPRIAASLAGLRGIGVADLADATSANAHSVLPRLRLIGRSGTLAPDGFGLPIFPSE</sequence>